<dbReference type="AlphaFoldDB" id="A0A2H3FS35"/>
<sequence>MKTAALFASFSSLAIAICHYGTALSPRTDLFRRAGGAFGYNELQGPLNWHGLNSENMLCAIGKNQSPINIVAGKIKSVKGSSFGFTAPAYLKGAEIENLGTGVQVYVNGSATVAGKAYSLQQFHFHTPSEHHVGGEYYPMEVHFVFQGDDKSLAVIGFLIDIAGRHDSTDRLISSALRNVGDIPNAGDITTTGALDFRGLQSHLSRSDVFTYDGSLTTPPCAEGISFNVVASPLFVDVATFRAVKSVIKFNSRYTQNAPGQINLVDNARNVLNGAF</sequence>
<comment type="similarity">
    <text evidence="3 9">Belongs to the alpha-carbonic anhydrase family.</text>
</comment>
<comment type="caution">
    <text evidence="11">The sequence shown here is derived from an EMBL/GenBank/DDBJ whole genome shotgun (WGS) entry which is preliminary data.</text>
</comment>
<evidence type="ECO:0000256" key="1">
    <source>
        <dbReference type="ARBA" id="ARBA00001947"/>
    </source>
</evidence>
<feature type="signal peptide" evidence="9">
    <location>
        <begin position="1"/>
        <end position="16"/>
    </location>
</feature>
<comment type="cofactor">
    <cofactor evidence="1 9">
        <name>Zn(2+)</name>
        <dbReference type="ChEBI" id="CHEBI:29105"/>
    </cofactor>
</comment>
<keyword evidence="5 9" id="KW-0479">Metal-binding</keyword>
<dbReference type="SUPFAM" id="SSF51069">
    <property type="entry name" value="Carbonic anhydrase"/>
    <property type="match status" value="1"/>
</dbReference>
<evidence type="ECO:0000256" key="5">
    <source>
        <dbReference type="ARBA" id="ARBA00022723"/>
    </source>
</evidence>
<dbReference type="InterPro" id="IPR041891">
    <property type="entry name" value="Alpha_CA_prokaryot-like"/>
</dbReference>
<keyword evidence="9" id="KW-0732">Signal</keyword>
<organism evidence="11 12">
    <name type="scientific">Fusarium oxysporum f. sp. radicis-cucumerinum</name>
    <dbReference type="NCBI Taxonomy" id="327505"/>
    <lineage>
        <taxon>Eukaryota</taxon>
        <taxon>Fungi</taxon>
        <taxon>Dikarya</taxon>
        <taxon>Ascomycota</taxon>
        <taxon>Pezizomycotina</taxon>
        <taxon>Sordariomycetes</taxon>
        <taxon>Hypocreomycetidae</taxon>
        <taxon>Hypocreales</taxon>
        <taxon>Nectriaceae</taxon>
        <taxon>Fusarium</taxon>
        <taxon>Fusarium oxysporum species complex</taxon>
    </lineage>
</organism>
<keyword evidence="6 9" id="KW-0862">Zinc</keyword>
<keyword evidence="7 9" id="KW-0456">Lyase</keyword>
<dbReference type="InterPro" id="IPR023561">
    <property type="entry name" value="Carbonic_anhydrase_a-class"/>
</dbReference>
<evidence type="ECO:0000256" key="6">
    <source>
        <dbReference type="ARBA" id="ARBA00022833"/>
    </source>
</evidence>
<dbReference type="GO" id="GO:0008270">
    <property type="term" value="F:zinc ion binding"/>
    <property type="evidence" value="ECO:0007669"/>
    <property type="project" value="UniProtKB-UniRule"/>
</dbReference>
<dbReference type="GO" id="GO:0004089">
    <property type="term" value="F:carbonate dehydratase activity"/>
    <property type="evidence" value="ECO:0007669"/>
    <property type="project" value="UniProtKB-UniRule"/>
</dbReference>
<feature type="chain" id="PRO_5025075923" description="Carbonic anhydrase" evidence="9">
    <location>
        <begin position="17"/>
        <end position="276"/>
    </location>
</feature>
<name>A0A2H3FS35_FUSOX</name>
<comment type="catalytic activity">
    <reaction evidence="8 9">
        <text>hydrogencarbonate + H(+) = CO2 + H2O</text>
        <dbReference type="Rhea" id="RHEA:10748"/>
        <dbReference type="ChEBI" id="CHEBI:15377"/>
        <dbReference type="ChEBI" id="CHEBI:15378"/>
        <dbReference type="ChEBI" id="CHEBI:16526"/>
        <dbReference type="ChEBI" id="CHEBI:17544"/>
        <dbReference type="EC" id="4.2.1.1"/>
    </reaction>
</comment>
<evidence type="ECO:0000256" key="7">
    <source>
        <dbReference type="ARBA" id="ARBA00023239"/>
    </source>
</evidence>
<evidence type="ECO:0000256" key="2">
    <source>
        <dbReference type="ARBA" id="ARBA00002904"/>
    </source>
</evidence>
<dbReference type="Pfam" id="PF00194">
    <property type="entry name" value="Carb_anhydrase"/>
    <property type="match status" value="1"/>
</dbReference>
<dbReference type="PANTHER" id="PTHR18952">
    <property type="entry name" value="CARBONIC ANHYDRASE"/>
    <property type="match status" value="1"/>
</dbReference>
<dbReference type="SMART" id="SM01057">
    <property type="entry name" value="Carb_anhydrase"/>
    <property type="match status" value="1"/>
</dbReference>
<evidence type="ECO:0000313" key="11">
    <source>
        <dbReference type="EMBL" id="PCD22145.1"/>
    </source>
</evidence>
<dbReference type="InterPro" id="IPR036398">
    <property type="entry name" value="CA_dom_sf"/>
</dbReference>
<comment type="function">
    <text evidence="2 9">Reversible hydration of carbon dioxide.</text>
</comment>
<dbReference type="EMBL" id="MABQ02000012">
    <property type="protein sequence ID" value="PCD22145.1"/>
    <property type="molecule type" value="Genomic_DNA"/>
</dbReference>
<protein>
    <recommendedName>
        <fullName evidence="4 9">Carbonic anhydrase</fullName>
        <ecNumber evidence="4 9">4.2.1.1</ecNumber>
    </recommendedName>
</protein>
<evidence type="ECO:0000256" key="9">
    <source>
        <dbReference type="RuleBase" id="RU367011"/>
    </source>
</evidence>
<dbReference type="Proteomes" id="UP000219602">
    <property type="component" value="Chromosome RC"/>
</dbReference>
<evidence type="ECO:0000256" key="4">
    <source>
        <dbReference type="ARBA" id="ARBA00012925"/>
    </source>
</evidence>
<dbReference type="PANTHER" id="PTHR18952:SF265">
    <property type="entry name" value="CARBONIC ANHYDRASE"/>
    <property type="match status" value="1"/>
</dbReference>
<reference evidence="11 12" key="2">
    <citation type="journal article" date="2017" name="Sci. Rep.">
        <title>A mobile pathogenicity chromosome in Fusarium oxysporum for infection of multiple cucurbit species.</title>
        <authorList>
            <person name="van Dam P."/>
            <person name="Fokkens L."/>
            <person name="Ayukawa Y."/>
            <person name="van der Gragt M."/>
            <person name="Ter Horst A."/>
            <person name="Brankovics B."/>
            <person name="Houterman P.M."/>
            <person name="Arie T."/>
            <person name="Rep M."/>
        </authorList>
    </citation>
    <scope>NUCLEOTIDE SEQUENCE [LARGE SCALE GENOMIC DNA]</scope>
    <source>
        <strain evidence="11 12">Forc016</strain>
    </source>
</reference>
<evidence type="ECO:0000259" key="10">
    <source>
        <dbReference type="PROSITE" id="PS51144"/>
    </source>
</evidence>
<evidence type="ECO:0000256" key="8">
    <source>
        <dbReference type="ARBA" id="ARBA00048348"/>
    </source>
</evidence>
<dbReference type="InterPro" id="IPR018338">
    <property type="entry name" value="Carbonic_anhydrase_a-class_CS"/>
</dbReference>
<dbReference type="STRING" id="327505.A0A2H3FS35"/>
<gene>
    <name evidence="11" type="ORF">AU210_015944</name>
</gene>
<reference evidence="11 12" key="1">
    <citation type="journal article" date="2016" name="Environ. Microbiol.">
        <title>Effector profiles distinguish formae speciales of Fusarium oxysporum.</title>
        <authorList>
            <person name="van Dam P."/>
            <person name="Fokkens L."/>
            <person name="Schmidt S.M."/>
            <person name="Linmans J.H."/>
            <person name="Kistler H.C."/>
            <person name="Ma L.J."/>
            <person name="Rep M."/>
        </authorList>
    </citation>
    <scope>NUCLEOTIDE SEQUENCE [LARGE SCALE GENOMIC DNA]</scope>
    <source>
        <strain evidence="11 12">Forc016</strain>
    </source>
</reference>
<dbReference type="PROSITE" id="PS00162">
    <property type="entry name" value="ALPHA_CA_1"/>
    <property type="match status" value="1"/>
</dbReference>
<dbReference type="Gene3D" id="3.10.200.10">
    <property type="entry name" value="Alpha carbonic anhydrase"/>
    <property type="match status" value="1"/>
</dbReference>
<evidence type="ECO:0000256" key="3">
    <source>
        <dbReference type="ARBA" id="ARBA00010718"/>
    </source>
</evidence>
<evidence type="ECO:0000313" key="12">
    <source>
        <dbReference type="Proteomes" id="UP000219602"/>
    </source>
</evidence>
<dbReference type="CDD" id="cd03124">
    <property type="entry name" value="alpha_CA_prokaryotic_like"/>
    <property type="match status" value="1"/>
</dbReference>
<dbReference type="EC" id="4.2.1.1" evidence="4 9"/>
<dbReference type="InterPro" id="IPR001148">
    <property type="entry name" value="CA_dom"/>
</dbReference>
<feature type="domain" description="Alpha-carbonic anhydrase" evidence="10">
    <location>
        <begin position="36"/>
        <end position="276"/>
    </location>
</feature>
<dbReference type="PROSITE" id="PS51144">
    <property type="entry name" value="ALPHA_CA_2"/>
    <property type="match status" value="1"/>
</dbReference>
<accession>A0A2H3FS35</accession>
<proteinExistence type="inferred from homology"/>